<evidence type="ECO:0000313" key="2">
    <source>
        <dbReference type="Proteomes" id="UP000622707"/>
    </source>
</evidence>
<dbReference type="Proteomes" id="UP000622707">
    <property type="component" value="Unassembled WGS sequence"/>
</dbReference>
<organism evidence="1 2">
    <name type="scientific">Ramlibacter alkalitolerans</name>
    <dbReference type="NCBI Taxonomy" id="2039631"/>
    <lineage>
        <taxon>Bacteria</taxon>
        <taxon>Pseudomonadati</taxon>
        <taxon>Pseudomonadota</taxon>
        <taxon>Betaproteobacteria</taxon>
        <taxon>Burkholderiales</taxon>
        <taxon>Comamonadaceae</taxon>
        <taxon>Ramlibacter</taxon>
    </lineage>
</organism>
<gene>
    <name evidence="1" type="ORF">JI746_21860</name>
</gene>
<name>A0ABS1JU74_9BURK</name>
<comment type="caution">
    <text evidence="1">The sequence shown here is derived from an EMBL/GenBank/DDBJ whole genome shotgun (WGS) entry which is preliminary data.</text>
</comment>
<proteinExistence type="predicted"/>
<evidence type="ECO:0000313" key="1">
    <source>
        <dbReference type="EMBL" id="MBL0427768.1"/>
    </source>
</evidence>
<reference evidence="1 2" key="1">
    <citation type="journal article" date="2017" name="Int. J. Syst. Evol. Microbiol.">
        <title>Ramlibacter alkalitolerans sp. nov., alkali-tolerant bacterium isolated from soil of ginseng.</title>
        <authorList>
            <person name="Lee D.H."/>
            <person name="Cha C.J."/>
        </authorList>
    </citation>
    <scope>NUCLEOTIDE SEQUENCE [LARGE SCALE GENOMIC DNA]</scope>
    <source>
        <strain evidence="1 2">KACC 19305</strain>
    </source>
</reference>
<evidence type="ECO:0008006" key="3">
    <source>
        <dbReference type="Google" id="ProtNLM"/>
    </source>
</evidence>
<protein>
    <recommendedName>
        <fullName evidence="3">FCP1 homology domain-containing protein</fullName>
    </recommendedName>
</protein>
<dbReference type="Pfam" id="PF18143">
    <property type="entry name" value="HAD_SAK_2"/>
    <property type="match status" value="1"/>
</dbReference>
<keyword evidence="2" id="KW-1185">Reference proteome</keyword>
<accession>A0ABS1JU74</accession>
<dbReference type="EMBL" id="JAEQND010000013">
    <property type="protein sequence ID" value="MBL0427768.1"/>
    <property type="molecule type" value="Genomic_DNA"/>
</dbReference>
<sequence length="195" mass="21776">MDAFSPAHYLARTRRADAVVYIDFDGVVQHHAVYCTPKRGIHLRAPGRSLFEWTPHLEELLRPYPEFKLVLSTSWARRPGFGKAKARLPSSLQARVIGSTFHRRVHGADAWVEQGFLLSPRGEQVLADVARRKPLVWCALDDDAEGWPVPYLRHLVQCDSELGLSCPATRERAAAKLAEMASELEALRRGAGQGA</sequence>